<reference evidence="1" key="1">
    <citation type="submission" date="2022-10" db="EMBL/GenBank/DDBJ databases">
        <authorList>
            <person name="Chen Y."/>
            <person name="Dougan E. K."/>
            <person name="Chan C."/>
            <person name="Rhodes N."/>
            <person name="Thang M."/>
        </authorList>
    </citation>
    <scope>NUCLEOTIDE SEQUENCE</scope>
</reference>
<proteinExistence type="predicted"/>
<dbReference type="AlphaFoldDB" id="A0A9P1G329"/>
<dbReference type="Proteomes" id="UP001152797">
    <property type="component" value="Unassembled WGS sequence"/>
</dbReference>
<gene>
    <name evidence="1" type="ORF">C1SCF055_LOCUS22125</name>
</gene>
<organism evidence="1">
    <name type="scientific">Cladocopium goreaui</name>
    <dbReference type="NCBI Taxonomy" id="2562237"/>
    <lineage>
        <taxon>Eukaryota</taxon>
        <taxon>Sar</taxon>
        <taxon>Alveolata</taxon>
        <taxon>Dinophyceae</taxon>
        <taxon>Suessiales</taxon>
        <taxon>Symbiodiniaceae</taxon>
        <taxon>Cladocopium</taxon>
    </lineage>
</organism>
<accession>A0A9P1G329</accession>
<dbReference type="EMBL" id="CAMXCT010002091">
    <property type="protein sequence ID" value="CAI3995587.1"/>
    <property type="molecule type" value="Genomic_DNA"/>
</dbReference>
<reference evidence="2" key="2">
    <citation type="submission" date="2024-04" db="EMBL/GenBank/DDBJ databases">
        <authorList>
            <person name="Chen Y."/>
            <person name="Shah S."/>
            <person name="Dougan E. K."/>
            <person name="Thang M."/>
            <person name="Chan C."/>
        </authorList>
    </citation>
    <scope>NUCLEOTIDE SEQUENCE [LARGE SCALE GENOMIC DNA]</scope>
</reference>
<evidence type="ECO:0000313" key="3">
    <source>
        <dbReference type="Proteomes" id="UP001152797"/>
    </source>
</evidence>
<dbReference type="OrthoDB" id="10527424at2759"/>
<evidence type="ECO:0000313" key="1">
    <source>
        <dbReference type="EMBL" id="CAI3995587.1"/>
    </source>
</evidence>
<dbReference type="EMBL" id="CAMXCT030002091">
    <property type="protein sequence ID" value="CAL4782899.1"/>
    <property type="molecule type" value="Genomic_DNA"/>
</dbReference>
<evidence type="ECO:0000313" key="2">
    <source>
        <dbReference type="EMBL" id="CAL1148962.1"/>
    </source>
</evidence>
<dbReference type="EMBL" id="CAMXCT020002091">
    <property type="protein sequence ID" value="CAL1148962.1"/>
    <property type="molecule type" value="Genomic_DNA"/>
</dbReference>
<sequence>MDIQTNVLWASDALNPWQVTRSICAGVLVFVDLLVTVQDRTWRMLEDWDFPTFEEPLEIQVPTKVLGTFSDKLKSLGTASSPERVSGL</sequence>
<name>A0A9P1G329_9DINO</name>
<comment type="caution">
    <text evidence="1">The sequence shown here is derived from an EMBL/GenBank/DDBJ whole genome shotgun (WGS) entry which is preliminary data.</text>
</comment>
<protein>
    <submittedName>
        <fullName evidence="1">Uncharacterized protein</fullName>
    </submittedName>
</protein>
<keyword evidence="3" id="KW-1185">Reference proteome</keyword>